<name>A0A6P5DTX4_BOSIN</name>
<dbReference type="PANTHER" id="PTHR23207">
    <property type="entry name" value="CORNEODESMOSIN"/>
    <property type="match status" value="1"/>
</dbReference>
<dbReference type="GeneID" id="109577063"/>
<gene>
    <name evidence="7" type="primary">CDSN</name>
</gene>
<feature type="compositionally biased region" description="Low complexity" evidence="5">
    <location>
        <begin position="304"/>
        <end position="317"/>
    </location>
</feature>
<dbReference type="GO" id="GO:0042803">
    <property type="term" value="F:protein homodimerization activity"/>
    <property type="evidence" value="ECO:0007669"/>
    <property type="project" value="TreeGrafter"/>
</dbReference>
<proteinExistence type="predicted"/>
<dbReference type="PANTHER" id="PTHR23207:SF2">
    <property type="entry name" value="CORNEODESMOSIN"/>
    <property type="match status" value="1"/>
</dbReference>
<reference evidence="7" key="1">
    <citation type="submission" date="2025-08" db="UniProtKB">
        <authorList>
            <consortium name="RefSeq"/>
        </authorList>
    </citation>
    <scope>IDENTIFICATION</scope>
    <source>
        <tissue evidence="7">Blood</tissue>
    </source>
</reference>
<dbReference type="CTD" id="1041"/>
<dbReference type="KEGG" id="biu:109577063"/>
<feature type="compositionally biased region" description="Low complexity" evidence="5">
    <location>
        <begin position="546"/>
        <end position="561"/>
    </location>
</feature>
<dbReference type="OrthoDB" id="9634493at2759"/>
<feature type="region of interest" description="Disordered" evidence="5">
    <location>
        <begin position="531"/>
        <end position="615"/>
    </location>
</feature>
<dbReference type="GO" id="GO:0043589">
    <property type="term" value="P:skin morphogenesis"/>
    <property type="evidence" value="ECO:0007669"/>
    <property type="project" value="InterPro"/>
</dbReference>
<feature type="compositionally biased region" description="Low complexity" evidence="5">
    <location>
        <begin position="266"/>
        <end position="297"/>
    </location>
</feature>
<feature type="compositionally biased region" description="Low complexity" evidence="5">
    <location>
        <begin position="194"/>
        <end position="204"/>
    </location>
</feature>
<keyword evidence="4" id="KW-0964">Secreted</keyword>
<feature type="compositionally biased region" description="Gly residues" evidence="5">
    <location>
        <begin position="154"/>
        <end position="164"/>
    </location>
</feature>
<evidence type="ECO:0000313" key="7">
    <source>
        <dbReference type="RefSeq" id="XP_019841364.2"/>
    </source>
</evidence>
<dbReference type="RefSeq" id="XP_019841364.2">
    <property type="nucleotide sequence ID" value="XM_019985805.2"/>
</dbReference>
<dbReference type="GO" id="GO:0005576">
    <property type="term" value="C:extracellular region"/>
    <property type="evidence" value="ECO:0007669"/>
    <property type="project" value="UniProtKB-SubCell"/>
</dbReference>
<organism evidence="6 7">
    <name type="scientific">Bos indicus</name>
    <name type="common">Zebu</name>
    <dbReference type="NCBI Taxonomy" id="9915"/>
    <lineage>
        <taxon>Eukaryota</taxon>
        <taxon>Metazoa</taxon>
        <taxon>Chordata</taxon>
        <taxon>Craniata</taxon>
        <taxon>Vertebrata</taxon>
        <taxon>Euteleostomi</taxon>
        <taxon>Mammalia</taxon>
        <taxon>Eutheria</taxon>
        <taxon>Laurasiatheria</taxon>
        <taxon>Artiodactyla</taxon>
        <taxon>Ruminantia</taxon>
        <taxon>Pecora</taxon>
        <taxon>Bovidae</taxon>
        <taxon>Bovinae</taxon>
        <taxon>Bos</taxon>
    </lineage>
</organism>
<dbReference type="InterPro" id="IPR026087">
    <property type="entry name" value="Corneodesmosin"/>
</dbReference>
<feature type="compositionally biased region" description="Low complexity" evidence="5">
    <location>
        <begin position="341"/>
        <end position="355"/>
    </location>
</feature>
<feature type="compositionally biased region" description="Low complexity" evidence="5">
    <location>
        <begin position="211"/>
        <end position="226"/>
    </location>
</feature>
<evidence type="ECO:0000313" key="6">
    <source>
        <dbReference type="Proteomes" id="UP001652663"/>
    </source>
</evidence>
<feature type="compositionally biased region" description="Polar residues" evidence="5">
    <location>
        <begin position="581"/>
        <end position="595"/>
    </location>
</feature>
<sequence length="649" mass="62223">MSLLWYPGLLKSGAARRGQGKSCRLLEAKCLPPFSRPAFLLGCEFAAGWQLLKGKDGDSCPENVLPWHKGPGCPGAAVSQEATRSKMGSSRASQIGCVGGRGVLALLLAGLLLQGTLAKSIGTFLDPCKDPTRITSPNDPCLLGKGGSSSSSGGSSGSSGGGSSGSSSGSSGSSSSSSGVSSGLSGHPSGGSSGSSSGSNVSSGPSGGPSGSSSGSSGVSSGLSGRPSGGYSGSSSGVSSSASGSGSTGSIVAHGGSSGSSLFKPGTGYSQISYSSGSGSTLQGASSSLPSGSISSPSGGGLSSSGSQTSWLSSSGGQKVSSKLRPCGPDIPDSPCSGGPIVSHSGPYISSSHSVSGGQRPVVVVVEQHGSGGPGGPGVGQRVPCLNGGPPGKPCPPITSVDQYGSYEVVGGSSNSYLVPGMTYSGGKIYPVGYFTKEGPIKGSPGVPSFAAGPPISEGKYFSGNPIIPSHSSSSSNIYQSGASSTVVFQPVGSGGVQPCVVGSSGSKGPCSLSSSGVSSSSSISSSSSSSFHPCGGVSQGPCSPPGTGSLSGSSSSLSGGKIILQPCGSKSSAPGHPCISVSSSTLSGGPNGSPQPDPSAGAKPCGPGNSGKTPCRSIRDILAQVKPLGPQLADPEVFLPQGDLPNSS</sequence>
<protein>
    <recommendedName>
        <fullName evidence="3">Corneodesmosin</fullName>
    </recommendedName>
</protein>
<evidence type="ECO:0000256" key="5">
    <source>
        <dbReference type="SAM" id="MobiDB-lite"/>
    </source>
</evidence>
<evidence type="ECO:0000256" key="3">
    <source>
        <dbReference type="ARBA" id="ARBA00019952"/>
    </source>
</evidence>
<feature type="compositionally biased region" description="Low complexity" evidence="5">
    <location>
        <begin position="233"/>
        <end position="250"/>
    </location>
</feature>
<evidence type="ECO:0000256" key="2">
    <source>
        <dbReference type="ARBA" id="ARBA00004613"/>
    </source>
</evidence>
<feature type="region of interest" description="Disordered" evidence="5">
    <location>
        <begin position="136"/>
        <end position="355"/>
    </location>
</feature>
<keyword evidence="6" id="KW-1185">Reference proteome</keyword>
<accession>A0A6P5DTX4</accession>
<comment type="function">
    <text evidence="1">Important for the epidermal barrier integrity.</text>
</comment>
<evidence type="ECO:0000256" key="1">
    <source>
        <dbReference type="ARBA" id="ARBA00004080"/>
    </source>
</evidence>
<dbReference type="GO" id="GO:0098609">
    <property type="term" value="P:cell-cell adhesion"/>
    <property type="evidence" value="ECO:0007669"/>
    <property type="project" value="TreeGrafter"/>
</dbReference>
<comment type="subcellular location">
    <subcellularLocation>
        <location evidence="2">Secreted</location>
    </subcellularLocation>
</comment>
<dbReference type="Proteomes" id="UP001652663">
    <property type="component" value="Chromosome 23"/>
</dbReference>
<feature type="compositionally biased region" description="Low complexity" evidence="5">
    <location>
        <begin position="165"/>
        <end position="187"/>
    </location>
</feature>
<evidence type="ECO:0000256" key="4">
    <source>
        <dbReference type="ARBA" id="ARBA00022525"/>
    </source>
</evidence>